<evidence type="ECO:0000259" key="5">
    <source>
        <dbReference type="Pfam" id="PF00294"/>
    </source>
</evidence>
<comment type="caution">
    <text evidence="6">The sequence shown here is derived from an EMBL/GenBank/DDBJ whole genome shotgun (WGS) entry which is preliminary data.</text>
</comment>
<feature type="domain" description="Carbohydrate kinase PfkB" evidence="5">
    <location>
        <begin position="13"/>
        <end position="305"/>
    </location>
</feature>
<dbReference type="AlphaFoldDB" id="A0A080M266"/>
<keyword evidence="7" id="KW-1185">Reference proteome</keyword>
<dbReference type="SUPFAM" id="SSF53613">
    <property type="entry name" value="Ribokinase-like"/>
    <property type="match status" value="1"/>
</dbReference>
<dbReference type="PANTHER" id="PTHR10584">
    <property type="entry name" value="SUGAR KINASE"/>
    <property type="match status" value="1"/>
</dbReference>
<name>A0A080M266_9PROT</name>
<dbReference type="InterPro" id="IPR002139">
    <property type="entry name" value="Ribo/fructo_kinase"/>
</dbReference>
<dbReference type="InterPro" id="IPR029056">
    <property type="entry name" value="Ribokinase-like"/>
</dbReference>
<evidence type="ECO:0000256" key="4">
    <source>
        <dbReference type="RuleBase" id="RU003704"/>
    </source>
</evidence>
<organism evidence="6 7">
    <name type="scientific">Candidatus Accumulibacter cognatus</name>
    <dbReference type="NCBI Taxonomy" id="2954383"/>
    <lineage>
        <taxon>Bacteria</taxon>
        <taxon>Pseudomonadati</taxon>
        <taxon>Pseudomonadota</taxon>
        <taxon>Betaproteobacteria</taxon>
        <taxon>Candidatus Accumulibacter</taxon>
    </lineage>
</organism>
<protein>
    <submittedName>
        <fullName evidence="6">Ribokinase</fullName>
        <ecNumber evidence="6">2.7.1.15</ecNumber>
    </submittedName>
</protein>
<dbReference type="Gene3D" id="3.40.1190.20">
    <property type="match status" value="1"/>
</dbReference>
<dbReference type="PROSITE" id="PS00583">
    <property type="entry name" value="PFKB_KINASES_1"/>
    <property type="match status" value="1"/>
</dbReference>
<dbReference type="Pfam" id="PF00294">
    <property type="entry name" value="PfkB"/>
    <property type="match status" value="1"/>
</dbReference>
<evidence type="ECO:0000313" key="7">
    <source>
        <dbReference type="Proteomes" id="UP000021315"/>
    </source>
</evidence>
<evidence type="ECO:0000256" key="2">
    <source>
        <dbReference type="ARBA" id="ARBA00022679"/>
    </source>
</evidence>
<keyword evidence="2 4" id="KW-0808">Transferase</keyword>
<reference evidence="6" key="1">
    <citation type="submission" date="2014-02" db="EMBL/GenBank/DDBJ databases">
        <title>Expanding our view of genomic diversity in Candidatus Accumulibacter clades.</title>
        <authorList>
            <person name="Skennerton C.T."/>
            <person name="Barr J.J."/>
            <person name="Slater F.R."/>
            <person name="Bond P.L."/>
            <person name="Tyson G.W."/>
        </authorList>
    </citation>
    <scope>NUCLEOTIDE SEQUENCE [LARGE SCALE GENOMIC DNA]</scope>
</reference>
<evidence type="ECO:0000256" key="3">
    <source>
        <dbReference type="ARBA" id="ARBA00022777"/>
    </source>
</evidence>
<dbReference type="GO" id="GO:0004747">
    <property type="term" value="F:ribokinase activity"/>
    <property type="evidence" value="ECO:0007669"/>
    <property type="project" value="UniProtKB-EC"/>
</dbReference>
<dbReference type="EMBL" id="JDST02000092">
    <property type="protein sequence ID" value="KFB75353.1"/>
    <property type="molecule type" value="Genomic_DNA"/>
</dbReference>
<accession>A0A080M266</accession>
<proteinExistence type="inferred from homology"/>
<sequence>MDKSVNVFVCANLVMAYCWLVARLPCAAETLRADGFLVEPGGKGLNVAVGTRRLGAEVSALVGVGRDSGGRCLRDLFAAEGISTELVFDFDTPSGHGAGLIGANGENLIAVYPGANDRLEASHAILSQAAIAAADLVYGQFETSLGVLWECFRRARRDGVRTALNPSPWQPTAPQLLALCDILIVNEVEAQGLIGCGDLVQDTLMGCLAQVRGHVADFFRTWSGELLVLTLGSRGALAFPRAGNCVAAPAYPVTALDSIGAGDAFAAGLLYGLGAGIPLPDALDQANACGAFMAAHRGVLSALPTAELLRDFRRGLAAVQTTTSLP</sequence>
<dbReference type="STRING" id="1453999.AW06_003602"/>
<comment type="similarity">
    <text evidence="1 4">Belongs to the carbohydrate kinase PfkB family.</text>
</comment>
<dbReference type="InterPro" id="IPR002173">
    <property type="entry name" value="Carboh/pur_kinase_PfkB_CS"/>
</dbReference>
<dbReference type="Proteomes" id="UP000021315">
    <property type="component" value="Unassembled WGS sequence"/>
</dbReference>
<dbReference type="InterPro" id="IPR011611">
    <property type="entry name" value="PfkB_dom"/>
</dbReference>
<dbReference type="PRINTS" id="PR00990">
    <property type="entry name" value="RIBOKINASE"/>
</dbReference>
<evidence type="ECO:0000256" key="1">
    <source>
        <dbReference type="ARBA" id="ARBA00010688"/>
    </source>
</evidence>
<dbReference type="EC" id="2.7.1.15" evidence="6"/>
<dbReference type="PROSITE" id="PS00584">
    <property type="entry name" value="PFKB_KINASES_2"/>
    <property type="match status" value="1"/>
</dbReference>
<keyword evidence="3 4" id="KW-0418">Kinase</keyword>
<dbReference type="PANTHER" id="PTHR10584:SF166">
    <property type="entry name" value="RIBOKINASE"/>
    <property type="match status" value="1"/>
</dbReference>
<dbReference type="RefSeq" id="WP_034952100.1">
    <property type="nucleotide sequence ID" value="NZ_JDST02000092.1"/>
</dbReference>
<evidence type="ECO:0000313" key="6">
    <source>
        <dbReference type="EMBL" id="KFB75353.1"/>
    </source>
</evidence>
<gene>
    <name evidence="6" type="primary">rbsK</name>
    <name evidence="6" type="ORF">AW06_003602</name>
</gene>